<comment type="caution">
    <text evidence="2">The sequence shown here is derived from an EMBL/GenBank/DDBJ whole genome shotgun (WGS) entry which is preliminary data.</text>
</comment>
<accession>A0ABY0FN74</accession>
<gene>
    <name evidence="2" type="ORF">AA0119_g13604</name>
</gene>
<evidence type="ECO:0000259" key="1">
    <source>
        <dbReference type="PROSITE" id="PS50097"/>
    </source>
</evidence>
<dbReference type="Gene3D" id="3.30.710.10">
    <property type="entry name" value="Potassium Channel Kv1.1, Chain A"/>
    <property type="match status" value="1"/>
</dbReference>
<name>A0ABY0FN74_9PLEO</name>
<dbReference type="Pfam" id="PF00651">
    <property type="entry name" value="BTB"/>
    <property type="match status" value="1"/>
</dbReference>
<evidence type="ECO:0000313" key="3">
    <source>
        <dbReference type="Proteomes" id="UP000293195"/>
    </source>
</evidence>
<dbReference type="EMBL" id="PDXF01000493">
    <property type="protein sequence ID" value="RYN74078.1"/>
    <property type="molecule type" value="Genomic_DNA"/>
</dbReference>
<feature type="domain" description="BTB" evidence="1">
    <location>
        <begin position="25"/>
        <end position="96"/>
    </location>
</feature>
<protein>
    <recommendedName>
        <fullName evidence="1">BTB domain-containing protein</fullName>
    </recommendedName>
</protein>
<organism evidence="2 3">
    <name type="scientific">Alternaria tenuissima</name>
    <dbReference type="NCBI Taxonomy" id="119927"/>
    <lineage>
        <taxon>Eukaryota</taxon>
        <taxon>Fungi</taxon>
        <taxon>Dikarya</taxon>
        <taxon>Ascomycota</taxon>
        <taxon>Pezizomycotina</taxon>
        <taxon>Dothideomycetes</taxon>
        <taxon>Pleosporomycetidae</taxon>
        <taxon>Pleosporales</taxon>
        <taxon>Pleosporineae</taxon>
        <taxon>Pleosporaceae</taxon>
        <taxon>Alternaria</taxon>
        <taxon>Alternaria sect. Alternaria</taxon>
        <taxon>Alternaria alternata complex</taxon>
    </lineage>
</organism>
<dbReference type="SUPFAM" id="SSF54695">
    <property type="entry name" value="POZ domain"/>
    <property type="match status" value="1"/>
</dbReference>
<dbReference type="InterPro" id="IPR011333">
    <property type="entry name" value="SKP1/BTB/POZ_sf"/>
</dbReference>
<sequence>MQRGEEAPSSIANNVNLATPLDPKGDVVLRCRKESTGASATFLVSTHILRLASPVFSSMFSATFREGQRLLAEDCPVVELEDDDPELVGLMLRVLHYQGSSADHKMDAETLARLSHHCDKYDCTRALRPWVQIWLKNVATKDESAKAMGFQILAAFIFDDTLEFRRKSRTATLQLEPSFVAAWEEEELFEPLLSSVTGKARAPFNEPVVTETIQHPWRSACSGCWTNSRP</sequence>
<dbReference type="InterPro" id="IPR000210">
    <property type="entry name" value="BTB/POZ_dom"/>
</dbReference>
<keyword evidence="3" id="KW-1185">Reference proteome</keyword>
<reference evidence="3" key="1">
    <citation type="journal article" date="2019" name="bioRxiv">
        <title>Genomics, evolutionary history and diagnostics of the Alternaria alternata species group including apple and Asian pear pathotypes.</title>
        <authorList>
            <person name="Armitage A.D."/>
            <person name="Cockerton H.M."/>
            <person name="Sreenivasaprasad S."/>
            <person name="Woodhall J.W."/>
            <person name="Lane C.R."/>
            <person name="Harrison R.J."/>
            <person name="Clarkson J.P."/>
        </authorList>
    </citation>
    <scope>NUCLEOTIDE SEQUENCE [LARGE SCALE GENOMIC DNA]</scope>
    <source>
        <strain evidence="3">FERA 635</strain>
    </source>
</reference>
<proteinExistence type="predicted"/>
<dbReference type="PROSITE" id="PS50097">
    <property type="entry name" value="BTB"/>
    <property type="match status" value="1"/>
</dbReference>
<dbReference type="Proteomes" id="UP000293195">
    <property type="component" value="Unassembled WGS sequence"/>
</dbReference>
<evidence type="ECO:0000313" key="2">
    <source>
        <dbReference type="EMBL" id="RYN74078.1"/>
    </source>
</evidence>